<dbReference type="CDD" id="cd13784">
    <property type="entry name" value="SP_1775_like"/>
    <property type="match status" value="1"/>
</dbReference>
<name>A0ABW0UC29_9STRE</name>
<dbReference type="Proteomes" id="UP001596110">
    <property type="component" value="Unassembled WGS sequence"/>
</dbReference>
<dbReference type="InterPro" id="IPR027879">
    <property type="entry name" value="DUF4649"/>
</dbReference>
<dbReference type="EMBL" id="JBHSOJ010000001">
    <property type="protein sequence ID" value="MFC5630092.1"/>
    <property type="molecule type" value="Genomic_DNA"/>
</dbReference>
<evidence type="ECO:0000313" key="1">
    <source>
        <dbReference type="EMBL" id="MFC5630092.1"/>
    </source>
</evidence>
<accession>A0ABW0UC29</accession>
<dbReference type="Gene3D" id="3.30.1490.390">
    <property type="match status" value="1"/>
</dbReference>
<dbReference type="Pfam" id="PF15507">
    <property type="entry name" value="DUF4649"/>
    <property type="match status" value="1"/>
</dbReference>
<sequence length="74" mass="8652">MLEITYLNASKQETTITFDSYAEFERSQQACLIGVADYYKVVKLVYNGHELDYSGTYGDIFFYMMKQDLSQYDS</sequence>
<protein>
    <submittedName>
        <fullName evidence="1">DUF4649 family protein</fullName>
    </submittedName>
</protein>
<keyword evidence="2" id="KW-1185">Reference proteome</keyword>
<proteinExistence type="predicted"/>
<evidence type="ECO:0000313" key="2">
    <source>
        <dbReference type="Proteomes" id="UP001596110"/>
    </source>
</evidence>
<reference evidence="2" key="1">
    <citation type="journal article" date="2019" name="Int. J. Syst. Evol. Microbiol.">
        <title>The Global Catalogue of Microorganisms (GCM) 10K type strain sequencing project: providing services to taxonomists for standard genome sequencing and annotation.</title>
        <authorList>
            <consortium name="The Broad Institute Genomics Platform"/>
            <consortium name="The Broad Institute Genome Sequencing Center for Infectious Disease"/>
            <person name="Wu L."/>
            <person name="Ma J."/>
        </authorList>
    </citation>
    <scope>NUCLEOTIDE SEQUENCE [LARGE SCALE GENOMIC DNA]</scope>
    <source>
        <strain evidence="2">DT43</strain>
    </source>
</reference>
<gene>
    <name evidence="1" type="ORF">ACFPQ3_00350</name>
</gene>
<organism evidence="1 2">
    <name type="scientific">Streptococcus caledonicus</name>
    <dbReference type="NCBI Taxonomy" id="2614158"/>
    <lineage>
        <taxon>Bacteria</taxon>
        <taxon>Bacillati</taxon>
        <taxon>Bacillota</taxon>
        <taxon>Bacilli</taxon>
        <taxon>Lactobacillales</taxon>
        <taxon>Streptococcaceae</taxon>
        <taxon>Streptococcus</taxon>
    </lineage>
</organism>
<comment type="caution">
    <text evidence="1">The sequence shown here is derived from an EMBL/GenBank/DDBJ whole genome shotgun (WGS) entry which is preliminary data.</text>
</comment>
<dbReference type="RefSeq" id="WP_156805858.1">
    <property type="nucleotide sequence ID" value="NZ_JBHSOJ010000001.1"/>
</dbReference>